<accession>A0ABU2YJN7</accession>
<protein>
    <submittedName>
        <fullName evidence="1">DUF4292 domain-containing protein</fullName>
    </submittedName>
</protein>
<organism evidence="1 2">
    <name type="scientific">Microcosmobacter mediterraneus</name>
    <dbReference type="NCBI Taxonomy" id="3075607"/>
    <lineage>
        <taxon>Bacteria</taxon>
        <taxon>Pseudomonadati</taxon>
        <taxon>Bacteroidota</taxon>
        <taxon>Flavobacteriia</taxon>
        <taxon>Flavobacteriales</taxon>
        <taxon>Flavobacteriaceae</taxon>
        <taxon>Microcosmobacter</taxon>
    </lineage>
</organism>
<dbReference type="EMBL" id="JAVRIA010000002">
    <property type="protein sequence ID" value="MDT0558101.1"/>
    <property type="molecule type" value="Genomic_DNA"/>
</dbReference>
<dbReference type="Gene3D" id="2.50.20.10">
    <property type="entry name" value="Lipoprotein localisation LolA/LolB/LppX"/>
    <property type="match status" value="1"/>
</dbReference>
<reference evidence="1 2" key="1">
    <citation type="submission" date="2023-09" db="EMBL/GenBank/DDBJ databases">
        <authorList>
            <person name="Rey-Velasco X."/>
        </authorList>
    </citation>
    <scope>NUCLEOTIDE SEQUENCE [LARGE SCALE GENOMIC DNA]</scope>
    <source>
        <strain evidence="1 2">W332</strain>
    </source>
</reference>
<evidence type="ECO:0000313" key="1">
    <source>
        <dbReference type="EMBL" id="MDT0558101.1"/>
    </source>
</evidence>
<dbReference type="InterPro" id="IPR025634">
    <property type="entry name" value="DUF4292"/>
</dbReference>
<proteinExistence type="predicted"/>
<dbReference type="RefSeq" id="WP_311426870.1">
    <property type="nucleotide sequence ID" value="NZ_JAVRIA010000002.1"/>
</dbReference>
<dbReference type="Proteomes" id="UP001259492">
    <property type="component" value="Unassembled WGS sequence"/>
</dbReference>
<sequence length="258" mass="29616">MKPKFLYFYLLVFIGLHSCKSAKSISSDGTLDASLSTKQLIKKHNKQDLDFKTLQAKVKIEYSEAGSDKSQSYNLSLRVQNGKTIWISATLGLARAIITPDKVQFYDKINNQFFDGNYALLSDILGVDLDYDKVQNLLLGQSIFKLSDKTYASSTYDKSYMVNPKEQNALFELFILLNPGHYKTDSLQIHQPQDRRFLQVDYPIYQDIEKQIVPQNIRIVAVENDDEVTIVLDYKSVTLNNDLRFPFKIPSGYKEIKL</sequence>
<evidence type="ECO:0000313" key="2">
    <source>
        <dbReference type="Proteomes" id="UP001259492"/>
    </source>
</evidence>
<gene>
    <name evidence="1" type="ORF">RM697_05560</name>
</gene>
<comment type="caution">
    <text evidence="1">The sequence shown here is derived from an EMBL/GenBank/DDBJ whole genome shotgun (WGS) entry which is preliminary data.</text>
</comment>
<name>A0ABU2YJN7_9FLAO</name>
<dbReference type="Pfam" id="PF14125">
    <property type="entry name" value="DUF4292"/>
    <property type="match status" value="1"/>
</dbReference>
<keyword evidence="2" id="KW-1185">Reference proteome</keyword>